<evidence type="ECO:0000313" key="2">
    <source>
        <dbReference type="EMBL" id="VDK47048.1"/>
    </source>
</evidence>
<protein>
    <submittedName>
        <fullName evidence="2">Uncharacterized protein</fullName>
    </submittedName>
</protein>
<gene>
    <name evidence="2" type="ORF">CGOC_LOCUS924</name>
</gene>
<name>A0A3P6RYL5_CYLGO</name>
<organism evidence="2 3">
    <name type="scientific">Cylicostephanus goldi</name>
    <name type="common">Nematode worm</name>
    <dbReference type="NCBI Taxonomy" id="71465"/>
    <lineage>
        <taxon>Eukaryota</taxon>
        <taxon>Metazoa</taxon>
        <taxon>Ecdysozoa</taxon>
        <taxon>Nematoda</taxon>
        <taxon>Chromadorea</taxon>
        <taxon>Rhabditida</taxon>
        <taxon>Rhabditina</taxon>
        <taxon>Rhabditomorpha</taxon>
        <taxon>Strongyloidea</taxon>
        <taxon>Strongylidae</taxon>
        <taxon>Cylicostephanus</taxon>
    </lineage>
</organism>
<feature type="region of interest" description="Disordered" evidence="1">
    <location>
        <begin position="25"/>
        <end position="46"/>
    </location>
</feature>
<accession>A0A3P6RYL5</accession>
<dbReference type="AlphaFoldDB" id="A0A3P6RYL5"/>
<reference evidence="2 3" key="1">
    <citation type="submission" date="2018-11" db="EMBL/GenBank/DDBJ databases">
        <authorList>
            <consortium name="Pathogen Informatics"/>
        </authorList>
    </citation>
    <scope>NUCLEOTIDE SEQUENCE [LARGE SCALE GENOMIC DNA]</scope>
</reference>
<evidence type="ECO:0000313" key="3">
    <source>
        <dbReference type="Proteomes" id="UP000271889"/>
    </source>
</evidence>
<dbReference type="Proteomes" id="UP000271889">
    <property type="component" value="Unassembled WGS sequence"/>
</dbReference>
<proteinExistence type="predicted"/>
<evidence type="ECO:0000256" key="1">
    <source>
        <dbReference type="SAM" id="MobiDB-lite"/>
    </source>
</evidence>
<keyword evidence="3" id="KW-1185">Reference proteome</keyword>
<sequence length="174" mass="20274">MFRMFHSYSASCRYLLDSYSSQYPAPQRTREYSTPPSREYSRPPSRSGSFISFLEYSGSKNGELSRNASRTSIYDAPLSRSYSRPDLYVGAGRLSRVDSYVRDLHTPYEYEMPSTYDRYRSSSRSGGYSTMSGYTVTVIFQSKEWPFGADVLIKWPSWIETNMDRYDKNRFRAV</sequence>
<dbReference type="EMBL" id="UYRV01001475">
    <property type="protein sequence ID" value="VDK47048.1"/>
    <property type="molecule type" value="Genomic_DNA"/>
</dbReference>
<dbReference type="OrthoDB" id="5870358at2759"/>
<feature type="compositionally biased region" description="Low complexity" evidence="1">
    <location>
        <begin position="33"/>
        <end position="46"/>
    </location>
</feature>